<dbReference type="OMA" id="RNNMQNQ"/>
<comment type="caution">
    <text evidence="2">The sequence shown here is derived from an EMBL/GenBank/DDBJ whole genome shotgun (WGS) entry which is preliminary data.</text>
</comment>
<keyword evidence="1" id="KW-0175">Coiled coil</keyword>
<name>A0A8S1K2K2_PARPR</name>
<evidence type="ECO:0000313" key="3">
    <source>
        <dbReference type="Proteomes" id="UP000688137"/>
    </source>
</evidence>
<dbReference type="AlphaFoldDB" id="A0A8S1K2K2"/>
<accession>A0A8S1K2K2</accession>
<proteinExistence type="predicted"/>
<organism evidence="2 3">
    <name type="scientific">Paramecium primaurelia</name>
    <dbReference type="NCBI Taxonomy" id="5886"/>
    <lineage>
        <taxon>Eukaryota</taxon>
        <taxon>Sar</taxon>
        <taxon>Alveolata</taxon>
        <taxon>Ciliophora</taxon>
        <taxon>Intramacronucleata</taxon>
        <taxon>Oligohymenophorea</taxon>
        <taxon>Peniculida</taxon>
        <taxon>Parameciidae</taxon>
        <taxon>Paramecium</taxon>
    </lineage>
</organism>
<evidence type="ECO:0000313" key="2">
    <source>
        <dbReference type="EMBL" id="CAD8046476.1"/>
    </source>
</evidence>
<feature type="coiled-coil region" evidence="1">
    <location>
        <begin position="229"/>
        <end position="286"/>
    </location>
</feature>
<reference evidence="2" key="1">
    <citation type="submission" date="2021-01" db="EMBL/GenBank/DDBJ databases">
        <authorList>
            <consortium name="Genoscope - CEA"/>
            <person name="William W."/>
        </authorList>
    </citation>
    <scope>NUCLEOTIDE SEQUENCE</scope>
</reference>
<keyword evidence="3" id="KW-1185">Reference proteome</keyword>
<dbReference type="Proteomes" id="UP000688137">
    <property type="component" value="Unassembled WGS sequence"/>
</dbReference>
<dbReference type="EMBL" id="CAJJDM010000007">
    <property type="protein sequence ID" value="CAD8046476.1"/>
    <property type="molecule type" value="Genomic_DNA"/>
</dbReference>
<gene>
    <name evidence="2" type="ORF">PPRIM_AZ9-3.1.T0100371</name>
</gene>
<protein>
    <submittedName>
        <fullName evidence="2">Uncharacterized protein</fullName>
    </submittedName>
</protein>
<sequence>MKTNREILDWLNKCKCGKLELKKHLNTIEQIKLDIMMSNQKVQTLKSVSSSKMNPDCQTAESVYEDKRQHSLIQYGNQSDDQDYRYFISKNNYYDTHQIQNQRSIKKPILQEFSGKQDSDTIDDIFKLSLTDQSISQQQFSSNQDFYESIKQKQQQGINNNNDQVYYNTQQSIKNFEMYQENCLKTSLCQLDKRIQQIQQQEIDKCNQNENKTFDQYYQEYVTDEISNIQHEIQEMQKFLKRIQTAKDKLTSSVQDLSYQNSQRSMQKLNQDLDIIQTLRNNMQNQLQNNVDGDKLLRLRLMKQQIQECFNDIEEEIFKLSK</sequence>
<evidence type="ECO:0000256" key="1">
    <source>
        <dbReference type="SAM" id="Coils"/>
    </source>
</evidence>